<feature type="transmembrane region" description="Helical" evidence="6">
    <location>
        <begin position="659"/>
        <end position="680"/>
    </location>
</feature>
<evidence type="ECO:0000256" key="3">
    <source>
        <dbReference type="ARBA" id="ARBA00022692"/>
    </source>
</evidence>
<sequence length="792" mass="87087">MKPLGKILRRDLWHLRGQVLAAALVVCCGVTAQVSMHSAYLSLQATQASYYDSYRFADVFASLKRAPEGLADEIRALPGVAQVQTRVVAEVTLDVPGLNEPATGRLVSIPEQQSAMINDFYLRRGRYIEAVHPDEVLLSEVFAQANHLDVGDRIGAILNGRWRELTVVGIALSPEYVYEVGQGMLFPDNKRFGVLWMGREALASAYNMQGAFNDVSLTLAPQGFNKGAEEAEVIASLDRLLLRYGGLSAYPRRDQLSTRFLNDELGEIEVSATYIPAIFLAVAVFLIYIVLSRLVVMQRTQIGLLKAFGYSNFSVGMHYLKFALATVLLGLLPGLLLGLYLGGQVTNLYRDYFHFPVLALVVSPAVLFWATLVNLLAACAGAIAAARRVTALVPAEAMRPEAPANFRAGILERSGVARWMSSSVRMIVRNIVRKPWKALLSVMGIGVAVGLMMVARFMFDAVDHMMMVQFDVVQRDNVTVLFHEPRAAKAVFEIDQLPGVLRAEPFRVVQVRLRHGHRSKQIALTGLASDSELHQIVDSRLRKIALPPDGLLLTKKLGEMLGVATGDTVMLEVLEGNREVREVTVAGLSDEPIGISAYMDAGALARLLREDHLISGAWLRVDPRHEEELYAHLKRMPVVSGVAIRSAMVNSVKEIIDTAFSYVSVIEMLFGAIIIGGMVYNSVRIALSERGNELASLRVLGFTQREVVVLLLGEQALLTICAIPVGLAMGYGMCAALVPIFDRELFRLPLVFSQMTFVYPVIAALISAILSALLVTRRLRHLDLIAVLKTRE</sequence>
<keyword evidence="2" id="KW-1003">Cell membrane</keyword>
<feature type="transmembrane region" description="Helical" evidence="6">
    <location>
        <begin position="317"/>
        <end position="341"/>
    </location>
</feature>
<keyword evidence="5 6" id="KW-0472">Membrane</keyword>
<dbReference type="InterPro" id="IPR003838">
    <property type="entry name" value="ABC3_permease_C"/>
</dbReference>
<evidence type="ECO:0000256" key="6">
    <source>
        <dbReference type="SAM" id="Phobius"/>
    </source>
</evidence>
<evidence type="ECO:0000256" key="1">
    <source>
        <dbReference type="ARBA" id="ARBA00004651"/>
    </source>
</evidence>
<protein>
    <submittedName>
        <fullName evidence="8">FtsX-like permease family protein</fullName>
    </submittedName>
</protein>
<feature type="transmembrane region" description="Helical" evidence="6">
    <location>
        <begin position="757"/>
        <end position="775"/>
    </location>
</feature>
<gene>
    <name evidence="8" type="ORF">GALL_189950</name>
</gene>
<accession>A0A1J5S3U7</accession>
<feature type="transmembrane region" description="Helical" evidence="6">
    <location>
        <begin position="438"/>
        <end position="459"/>
    </location>
</feature>
<dbReference type="EMBL" id="MLJW01000112">
    <property type="protein sequence ID" value="OIQ98900.1"/>
    <property type="molecule type" value="Genomic_DNA"/>
</dbReference>
<comment type="subcellular location">
    <subcellularLocation>
        <location evidence="1">Cell membrane</location>
        <topology evidence="1">Multi-pass membrane protein</topology>
    </subcellularLocation>
</comment>
<dbReference type="AlphaFoldDB" id="A0A1J5S3U7"/>
<evidence type="ECO:0000256" key="4">
    <source>
        <dbReference type="ARBA" id="ARBA00022989"/>
    </source>
</evidence>
<dbReference type="PANTHER" id="PTHR30489">
    <property type="entry name" value="LIPOPROTEIN-RELEASING SYSTEM TRANSMEMBRANE PROTEIN LOLE"/>
    <property type="match status" value="1"/>
</dbReference>
<feature type="domain" description="ABC3 transporter permease C-terminal" evidence="7">
    <location>
        <begin position="668"/>
        <end position="783"/>
    </location>
</feature>
<dbReference type="Pfam" id="PF02687">
    <property type="entry name" value="FtsX"/>
    <property type="match status" value="2"/>
</dbReference>
<feature type="transmembrane region" description="Helical" evidence="6">
    <location>
        <begin position="274"/>
        <end position="296"/>
    </location>
</feature>
<feature type="transmembrane region" description="Helical" evidence="6">
    <location>
        <begin position="716"/>
        <end position="741"/>
    </location>
</feature>
<keyword evidence="3 6" id="KW-0812">Transmembrane</keyword>
<evidence type="ECO:0000259" key="7">
    <source>
        <dbReference type="Pfam" id="PF02687"/>
    </source>
</evidence>
<feature type="transmembrane region" description="Helical" evidence="6">
    <location>
        <begin position="353"/>
        <end position="378"/>
    </location>
</feature>
<evidence type="ECO:0000256" key="2">
    <source>
        <dbReference type="ARBA" id="ARBA00022475"/>
    </source>
</evidence>
<reference evidence="8" key="1">
    <citation type="submission" date="2016-10" db="EMBL/GenBank/DDBJ databases">
        <title>Sequence of Gallionella enrichment culture.</title>
        <authorList>
            <person name="Poehlein A."/>
            <person name="Muehling M."/>
            <person name="Daniel R."/>
        </authorList>
    </citation>
    <scope>NUCLEOTIDE SEQUENCE</scope>
</reference>
<keyword evidence="4 6" id="KW-1133">Transmembrane helix</keyword>
<feature type="domain" description="ABC3 transporter permease C-terminal" evidence="7">
    <location>
        <begin position="275"/>
        <end position="390"/>
    </location>
</feature>
<dbReference type="GO" id="GO:0044874">
    <property type="term" value="P:lipoprotein localization to outer membrane"/>
    <property type="evidence" value="ECO:0007669"/>
    <property type="project" value="TreeGrafter"/>
</dbReference>
<organism evidence="8">
    <name type="scientific">mine drainage metagenome</name>
    <dbReference type="NCBI Taxonomy" id="410659"/>
    <lineage>
        <taxon>unclassified sequences</taxon>
        <taxon>metagenomes</taxon>
        <taxon>ecological metagenomes</taxon>
    </lineage>
</organism>
<name>A0A1J5S3U7_9ZZZZ</name>
<evidence type="ECO:0000313" key="8">
    <source>
        <dbReference type="EMBL" id="OIQ98900.1"/>
    </source>
</evidence>
<evidence type="ECO:0000256" key="5">
    <source>
        <dbReference type="ARBA" id="ARBA00023136"/>
    </source>
</evidence>
<dbReference type="PANTHER" id="PTHR30489:SF0">
    <property type="entry name" value="LIPOPROTEIN-RELEASING SYSTEM TRANSMEMBRANE PROTEIN LOLE"/>
    <property type="match status" value="1"/>
</dbReference>
<comment type="caution">
    <text evidence="8">The sequence shown here is derived from an EMBL/GenBank/DDBJ whole genome shotgun (WGS) entry which is preliminary data.</text>
</comment>
<dbReference type="InterPro" id="IPR051447">
    <property type="entry name" value="Lipoprotein-release_system"/>
</dbReference>
<proteinExistence type="predicted"/>
<dbReference type="GO" id="GO:0098797">
    <property type="term" value="C:plasma membrane protein complex"/>
    <property type="evidence" value="ECO:0007669"/>
    <property type="project" value="TreeGrafter"/>
</dbReference>